<dbReference type="GeneID" id="28992270"/>
<evidence type="ECO:0000256" key="1">
    <source>
        <dbReference type="SAM" id="MobiDB-lite"/>
    </source>
</evidence>
<dbReference type="EMBL" id="KV440980">
    <property type="protein sequence ID" value="OAD73613.1"/>
    <property type="molecule type" value="Genomic_DNA"/>
</dbReference>
<dbReference type="VEuPathDB" id="FungiDB:PHYBLDRAFT_145091"/>
<dbReference type="OrthoDB" id="2285798at2759"/>
<feature type="compositionally biased region" description="Polar residues" evidence="1">
    <location>
        <begin position="45"/>
        <end position="59"/>
    </location>
</feature>
<evidence type="ECO:0000313" key="2">
    <source>
        <dbReference type="EMBL" id="OAD73613.1"/>
    </source>
</evidence>
<protein>
    <submittedName>
        <fullName evidence="2">Uncharacterized protein</fullName>
    </submittedName>
</protein>
<evidence type="ECO:0000313" key="3">
    <source>
        <dbReference type="Proteomes" id="UP000077315"/>
    </source>
</evidence>
<feature type="compositionally biased region" description="Basic and acidic residues" evidence="1">
    <location>
        <begin position="92"/>
        <end position="120"/>
    </location>
</feature>
<dbReference type="InParanoid" id="A0A162UAB9"/>
<feature type="region of interest" description="Disordered" evidence="1">
    <location>
        <begin position="22"/>
        <end position="128"/>
    </location>
</feature>
<dbReference type="AlphaFoldDB" id="A0A162UAB9"/>
<accession>A0A162UAB9</accession>
<sequence length="430" mass="49946">MSTHQYSLDGVQSTDSAFNYNSASLNHPSTDRHLFSYSPHRKYSKNNSPASVSQRSNRSPVPDRISEHLSCNDSLETSRSSSMRRRSTSVLSERKSPLIVDRSFRSEPRDRRIESSRTETEGQPSRHSTLLEDAPLDIRQAIEHSLETIREMRLSRPHPRSLVEDNQKMSLTSRPRRDSALSMTDRELARTTTMENYTGPSAEEDIFHYSPSKRQQTVSSGSWQNLSENALQQSLLQTIEERCTSMETAMNERVRLLEQRYRTIRPISETKHSRPVTKGVQVELQPVLTSREIEERDERDMKADMLDTLMAELDINDLRTFQQSVHAWRARSRLLTEVRCFVDGVEKVIWNTPYVPLSSICHIGHEDNRQVGLVEDEMMCESHRVRYERALLDAERDKANALERPPYTRERLDATFDRLTRWSHSVRHPH</sequence>
<reference evidence="3" key="1">
    <citation type="submission" date="2015-06" db="EMBL/GenBank/DDBJ databases">
        <title>Expansion of signal transduction pathways in fungi by whole-genome duplication.</title>
        <authorList>
            <consortium name="DOE Joint Genome Institute"/>
            <person name="Corrochano L.M."/>
            <person name="Kuo A."/>
            <person name="Marcet-Houben M."/>
            <person name="Polaino S."/>
            <person name="Salamov A."/>
            <person name="Villalobos J.M."/>
            <person name="Alvarez M.I."/>
            <person name="Avalos J."/>
            <person name="Benito E.P."/>
            <person name="Benoit I."/>
            <person name="Burger G."/>
            <person name="Camino L.P."/>
            <person name="Canovas D."/>
            <person name="Cerda-Olmedo E."/>
            <person name="Cheng J.-F."/>
            <person name="Dominguez A."/>
            <person name="Elias M."/>
            <person name="Eslava A.P."/>
            <person name="Glaser F."/>
            <person name="Grimwood J."/>
            <person name="Gutierrez G."/>
            <person name="Heitman J."/>
            <person name="Henrissat B."/>
            <person name="Iturriaga E.A."/>
            <person name="Lang B.F."/>
            <person name="Lavin J.L."/>
            <person name="Lee S."/>
            <person name="Li W."/>
            <person name="Lindquist E."/>
            <person name="Lopez-Garcia S."/>
            <person name="Luque E.M."/>
            <person name="Marcos A.T."/>
            <person name="Martin J."/>
            <person name="McCluskey K."/>
            <person name="Medina H.R."/>
            <person name="Miralles-Duran A."/>
            <person name="Miyazaki A."/>
            <person name="Munoz-Torres E."/>
            <person name="Oguiza J.A."/>
            <person name="Ohm R."/>
            <person name="Olmedo M."/>
            <person name="Orejas M."/>
            <person name="Ortiz-Castellanos L."/>
            <person name="Pisabarro A.G."/>
            <person name="Rodriguez-Romero J."/>
            <person name="Ruiz-Herrera J."/>
            <person name="Ruiz-Vazquez R."/>
            <person name="Sanz C."/>
            <person name="Schackwitz W."/>
            <person name="Schmutz J."/>
            <person name="Shahriari M."/>
            <person name="Shelest E."/>
            <person name="Silva-Franco F."/>
            <person name="Soanes D."/>
            <person name="Syed K."/>
            <person name="Tagua V.G."/>
            <person name="Talbot N.J."/>
            <person name="Thon M."/>
            <person name="De vries R.P."/>
            <person name="Wiebenga A."/>
            <person name="Yadav J.S."/>
            <person name="Braun E.L."/>
            <person name="Baker S."/>
            <person name="Garre V."/>
            <person name="Horwitz B."/>
            <person name="Torres-Martinez S."/>
            <person name="Idnurm A."/>
            <person name="Herrera-Estrella A."/>
            <person name="Gabaldon T."/>
            <person name="Grigoriev I.V."/>
        </authorList>
    </citation>
    <scope>NUCLEOTIDE SEQUENCE [LARGE SCALE GENOMIC DNA]</scope>
    <source>
        <strain evidence="3">NRRL 1555(-)</strain>
    </source>
</reference>
<keyword evidence="3" id="KW-1185">Reference proteome</keyword>
<name>A0A162UAB9_PHYB8</name>
<proteinExistence type="predicted"/>
<dbReference type="Proteomes" id="UP000077315">
    <property type="component" value="Unassembled WGS sequence"/>
</dbReference>
<dbReference type="RefSeq" id="XP_018291653.1">
    <property type="nucleotide sequence ID" value="XM_018431364.1"/>
</dbReference>
<organism evidence="2 3">
    <name type="scientific">Phycomyces blakesleeanus (strain ATCC 8743b / DSM 1359 / FGSC 10004 / NBRC 33097 / NRRL 1555)</name>
    <dbReference type="NCBI Taxonomy" id="763407"/>
    <lineage>
        <taxon>Eukaryota</taxon>
        <taxon>Fungi</taxon>
        <taxon>Fungi incertae sedis</taxon>
        <taxon>Mucoromycota</taxon>
        <taxon>Mucoromycotina</taxon>
        <taxon>Mucoromycetes</taxon>
        <taxon>Mucorales</taxon>
        <taxon>Phycomycetaceae</taxon>
        <taxon>Phycomyces</taxon>
    </lineage>
</organism>
<gene>
    <name evidence="2" type="ORF">PHYBLDRAFT_145091</name>
</gene>